<evidence type="ECO:0000256" key="8">
    <source>
        <dbReference type="ARBA" id="ARBA00023012"/>
    </source>
</evidence>
<keyword evidence="7" id="KW-0067">ATP-binding</keyword>
<dbReference type="InterPro" id="IPR036890">
    <property type="entry name" value="HATPase_C_sf"/>
</dbReference>
<comment type="catalytic activity">
    <reaction evidence="1">
        <text>ATP + protein L-histidine = ADP + protein N-phospho-L-histidine.</text>
        <dbReference type="EC" id="2.7.13.3"/>
    </reaction>
</comment>
<proteinExistence type="predicted"/>
<dbReference type="CDD" id="cd16917">
    <property type="entry name" value="HATPase_UhpB-NarQ-NarX-like"/>
    <property type="match status" value="1"/>
</dbReference>
<keyword evidence="9" id="KW-0812">Transmembrane</keyword>
<gene>
    <name evidence="12" type="ORF">GCM10010992_03330</name>
</gene>
<accession>A0ABQ2NGJ4</accession>
<feature type="domain" description="Signal transduction histidine kinase subgroup 3 dimerisation and phosphoacceptor" evidence="11">
    <location>
        <begin position="706"/>
        <end position="766"/>
    </location>
</feature>
<keyword evidence="5" id="KW-0547">Nucleotide-binding</keyword>
<evidence type="ECO:0000256" key="2">
    <source>
        <dbReference type="ARBA" id="ARBA00012438"/>
    </source>
</evidence>
<keyword evidence="4" id="KW-0808">Transferase</keyword>
<reference evidence="13" key="1">
    <citation type="journal article" date="2019" name="Int. J. Syst. Evol. Microbiol.">
        <title>The Global Catalogue of Microorganisms (GCM) 10K type strain sequencing project: providing services to taxonomists for standard genome sequencing and annotation.</title>
        <authorList>
            <consortium name="The Broad Institute Genomics Platform"/>
            <consortium name="The Broad Institute Genome Sequencing Center for Infectious Disease"/>
            <person name="Wu L."/>
            <person name="Ma J."/>
        </authorList>
    </citation>
    <scope>NUCLEOTIDE SEQUENCE [LARGE SCALE GENOMIC DNA]</scope>
    <source>
        <strain evidence="13">CGMCC 1.7656</strain>
    </source>
</reference>
<feature type="transmembrane region" description="Helical" evidence="9">
    <location>
        <begin position="662"/>
        <end position="682"/>
    </location>
</feature>
<feature type="domain" description="Histidine kinase/HSP90-like ATPase" evidence="10">
    <location>
        <begin position="813"/>
        <end position="894"/>
    </location>
</feature>
<evidence type="ECO:0000313" key="13">
    <source>
        <dbReference type="Proteomes" id="UP000620064"/>
    </source>
</evidence>
<dbReference type="Gene3D" id="2.60.40.10">
    <property type="entry name" value="Immunoglobulins"/>
    <property type="match status" value="1"/>
</dbReference>
<dbReference type="InterPro" id="IPR003594">
    <property type="entry name" value="HATPase_dom"/>
</dbReference>
<dbReference type="InterPro" id="IPR011712">
    <property type="entry name" value="Sig_transdc_His_kin_sub3_dim/P"/>
</dbReference>
<organism evidence="12 13">
    <name type="scientific">Cloacibacterium rupense</name>
    <dbReference type="NCBI Taxonomy" id="517423"/>
    <lineage>
        <taxon>Bacteria</taxon>
        <taxon>Pseudomonadati</taxon>
        <taxon>Bacteroidota</taxon>
        <taxon>Flavobacteriia</taxon>
        <taxon>Flavobacteriales</taxon>
        <taxon>Weeksellaceae</taxon>
    </lineage>
</organism>
<dbReference type="SUPFAM" id="SSF69322">
    <property type="entry name" value="Tricorn protease domain 2"/>
    <property type="match status" value="1"/>
</dbReference>
<evidence type="ECO:0000256" key="3">
    <source>
        <dbReference type="ARBA" id="ARBA00022553"/>
    </source>
</evidence>
<dbReference type="SUPFAM" id="SSF55874">
    <property type="entry name" value="ATPase domain of HSP90 chaperone/DNA topoisomerase II/histidine kinase"/>
    <property type="match status" value="1"/>
</dbReference>
<evidence type="ECO:0000256" key="4">
    <source>
        <dbReference type="ARBA" id="ARBA00022679"/>
    </source>
</evidence>
<evidence type="ECO:0000259" key="11">
    <source>
        <dbReference type="Pfam" id="PF07730"/>
    </source>
</evidence>
<dbReference type="Gene3D" id="2.130.10.10">
    <property type="entry name" value="YVTN repeat-like/Quinoprotein amine dehydrogenase"/>
    <property type="match status" value="2"/>
</dbReference>
<dbReference type="InterPro" id="IPR011110">
    <property type="entry name" value="Reg_prop"/>
</dbReference>
<evidence type="ECO:0000259" key="10">
    <source>
        <dbReference type="Pfam" id="PF02518"/>
    </source>
</evidence>
<dbReference type="InterPro" id="IPR013783">
    <property type="entry name" value="Ig-like_fold"/>
</dbReference>
<evidence type="ECO:0000256" key="1">
    <source>
        <dbReference type="ARBA" id="ARBA00000085"/>
    </source>
</evidence>
<evidence type="ECO:0000313" key="12">
    <source>
        <dbReference type="EMBL" id="GGP01740.1"/>
    </source>
</evidence>
<comment type="caution">
    <text evidence="12">The sequence shown here is derived from an EMBL/GenBank/DDBJ whole genome shotgun (WGS) entry which is preliminary data.</text>
</comment>
<keyword evidence="6" id="KW-0418">Kinase</keyword>
<keyword evidence="9" id="KW-0472">Membrane</keyword>
<evidence type="ECO:0000256" key="9">
    <source>
        <dbReference type="SAM" id="Phobius"/>
    </source>
</evidence>
<name>A0ABQ2NGJ4_9FLAO</name>
<dbReference type="EMBL" id="BMLV01000001">
    <property type="protein sequence ID" value="GGP01740.1"/>
    <property type="molecule type" value="Genomic_DNA"/>
</dbReference>
<dbReference type="InterPro" id="IPR050482">
    <property type="entry name" value="Sensor_HK_TwoCompSys"/>
</dbReference>
<keyword evidence="3" id="KW-0597">Phosphoprotein</keyword>
<keyword evidence="8" id="KW-0902">Two-component regulatory system</keyword>
<keyword evidence="9" id="KW-1133">Transmembrane helix</keyword>
<sequence>MFIMLAIFIYLFKNNRLKILVSISLLFFFNTYFSQKASLFENVTESEGLPSNYIFCAAEDQNSTLWLGTDKGLITYQDGKWFALDVDTGMPGNYINKMIADNKKGLLLHISELGLYYFNTDTKTLMKRYNEIDNERFVDIKQANKNHNFIIVKTVTPNDNKSKYYAFDRNKIYNLTKLIYNNNQNSLALENGLVISDLNIFQPKNKLVFQDYLYEQNTFGVIRKKNNIAIDTLSEENGLASNYISDIIKRNNGDIFITTLGGGISILKKNNPKISFLNKTISVRDAFYVDKKKYILSDGYLYILKDNKIEKKHFLRKDALSFFISGNELIIGSFEGLHFYSLEPELRLLRTYPITTGISKIIKKDNKIIFSTYGNGIKVLENNKLKTYLNKYFNNIENMFESPKGYIITSYEYGACLLDKNFKVLNYLNKEKGLESNFVTYAYNDADSTYIGTKKGVTVFYKDATIYKFSSNKDFGGNIVRYIFRDKKNKIWILTDKYLYRKYKNSYQPLGSLRLTDDTKDRVLDGVYSPNENELLIITKSKFSIFNLDKVIPNKNSYPVILEKIILEGNIINPRNNIKFTDSDKNIYFIFKSVDKEIFSKSRLFYKINKDPWKPFTQPRSLKFYHLERGYYTLQIKSINDDGYENYLQKPIKFKVIGPFYIRWWFILLSGVIASFLIYNYVNERNKRKYVKRLNDLRVKHQIENERKRISRDLHDNIGAYVTSLISKIDSLKAVPSNNSSEVSYNDVRLDAEHILALLRQTIYVLGNKETNIIALYDNFKAYALKFLQTDNIRIIFEENIENNKKLDPTTSSGIFRIMQEALQNIHKHAGATKVEINVVSKQKMVIFIKDNGKGFNQNELKTGYGLKNMKERAMEIGFKFNIYSDNTGTTIELLEI</sequence>
<dbReference type="Pfam" id="PF07730">
    <property type="entry name" value="HisKA_3"/>
    <property type="match status" value="1"/>
</dbReference>
<evidence type="ECO:0000256" key="7">
    <source>
        <dbReference type="ARBA" id="ARBA00022840"/>
    </source>
</evidence>
<dbReference type="Pfam" id="PF02518">
    <property type="entry name" value="HATPase_c"/>
    <property type="match status" value="1"/>
</dbReference>
<protein>
    <recommendedName>
        <fullName evidence="2">histidine kinase</fullName>
        <ecNumber evidence="2">2.7.13.3</ecNumber>
    </recommendedName>
</protein>
<dbReference type="PANTHER" id="PTHR24421">
    <property type="entry name" value="NITRATE/NITRITE SENSOR PROTEIN NARX-RELATED"/>
    <property type="match status" value="1"/>
</dbReference>
<dbReference type="EC" id="2.7.13.3" evidence="2"/>
<dbReference type="InterPro" id="IPR015943">
    <property type="entry name" value="WD40/YVTN_repeat-like_dom_sf"/>
</dbReference>
<dbReference type="PANTHER" id="PTHR24421:SF10">
    <property type="entry name" value="NITRATE_NITRITE SENSOR PROTEIN NARQ"/>
    <property type="match status" value="1"/>
</dbReference>
<dbReference type="Gene3D" id="3.30.565.10">
    <property type="entry name" value="Histidine kinase-like ATPase, C-terminal domain"/>
    <property type="match status" value="1"/>
</dbReference>
<dbReference type="Proteomes" id="UP000620064">
    <property type="component" value="Unassembled WGS sequence"/>
</dbReference>
<keyword evidence="13" id="KW-1185">Reference proteome</keyword>
<dbReference type="Pfam" id="PF07494">
    <property type="entry name" value="Reg_prop"/>
    <property type="match status" value="1"/>
</dbReference>
<evidence type="ECO:0000256" key="5">
    <source>
        <dbReference type="ARBA" id="ARBA00022741"/>
    </source>
</evidence>
<dbReference type="Gene3D" id="1.20.5.1930">
    <property type="match status" value="1"/>
</dbReference>
<evidence type="ECO:0000256" key="6">
    <source>
        <dbReference type="ARBA" id="ARBA00022777"/>
    </source>
</evidence>